<dbReference type="Gene3D" id="2.60.120.10">
    <property type="entry name" value="Jelly Rolls"/>
    <property type="match status" value="1"/>
</dbReference>
<dbReference type="InterPro" id="IPR000595">
    <property type="entry name" value="cNMP-bd_dom"/>
</dbReference>
<proteinExistence type="predicted"/>
<organism evidence="2 3">
    <name type="scientific">Spirosoma aureum</name>
    <dbReference type="NCBI Taxonomy" id="2692134"/>
    <lineage>
        <taxon>Bacteria</taxon>
        <taxon>Pseudomonadati</taxon>
        <taxon>Bacteroidota</taxon>
        <taxon>Cytophagia</taxon>
        <taxon>Cytophagales</taxon>
        <taxon>Cytophagaceae</taxon>
        <taxon>Spirosoma</taxon>
    </lineage>
</organism>
<protein>
    <submittedName>
        <fullName evidence="2">Crp/Fnr family transcriptional regulator</fullName>
    </submittedName>
</protein>
<keyword evidence="3" id="KW-1185">Reference proteome</keyword>
<dbReference type="InterPro" id="IPR014710">
    <property type="entry name" value="RmlC-like_jellyroll"/>
</dbReference>
<dbReference type="CDD" id="cd00038">
    <property type="entry name" value="CAP_ED"/>
    <property type="match status" value="1"/>
</dbReference>
<evidence type="ECO:0000313" key="2">
    <source>
        <dbReference type="EMBL" id="QIP13762.1"/>
    </source>
</evidence>
<dbReference type="Proteomes" id="UP000501802">
    <property type="component" value="Chromosome"/>
</dbReference>
<name>A0A6G9AMP3_9BACT</name>
<sequence length="187" mass="21783">MRSQYIAMNQVMPLQEDAWLLLRNVLIEHQLPKGDLLLQPGQVCKHIFFLQTGLMRSFYLKDGEERNVAFTLENGFVTDLKSLRSAQPSELSIQALEPSTLFSMPKNDLLQLYEQSHQLESFGRRLLETLLEEQEDYAAWFTLYSAKERYNQLLKKQPALVQRVSLGHLASFLGIRRETLSRIRKLK</sequence>
<dbReference type="AlphaFoldDB" id="A0A6G9AMP3"/>
<dbReference type="RefSeq" id="WP_167209143.1">
    <property type="nucleotide sequence ID" value="NZ_CP050063.1"/>
</dbReference>
<dbReference type="EMBL" id="CP050063">
    <property type="protein sequence ID" value="QIP13762.1"/>
    <property type="molecule type" value="Genomic_DNA"/>
</dbReference>
<evidence type="ECO:0000259" key="1">
    <source>
        <dbReference type="PROSITE" id="PS50042"/>
    </source>
</evidence>
<accession>A0A6G9AMP3</accession>
<dbReference type="InterPro" id="IPR018490">
    <property type="entry name" value="cNMP-bd_dom_sf"/>
</dbReference>
<feature type="domain" description="Cyclic nucleotide-binding" evidence="1">
    <location>
        <begin position="10"/>
        <end position="112"/>
    </location>
</feature>
<dbReference type="SUPFAM" id="SSF51206">
    <property type="entry name" value="cAMP-binding domain-like"/>
    <property type="match status" value="1"/>
</dbReference>
<dbReference type="Pfam" id="PF00027">
    <property type="entry name" value="cNMP_binding"/>
    <property type="match status" value="1"/>
</dbReference>
<evidence type="ECO:0000313" key="3">
    <source>
        <dbReference type="Proteomes" id="UP000501802"/>
    </source>
</evidence>
<dbReference type="SMART" id="SM00100">
    <property type="entry name" value="cNMP"/>
    <property type="match status" value="1"/>
</dbReference>
<reference evidence="2 3" key="1">
    <citation type="submission" date="2020-03" db="EMBL/GenBank/DDBJ databases">
        <authorList>
            <person name="Kim M.K."/>
        </authorList>
    </citation>
    <scope>NUCLEOTIDE SEQUENCE [LARGE SCALE GENOMIC DNA]</scope>
    <source>
        <strain evidence="2 3">BT328</strain>
    </source>
</reference>
<dbReference type="PROSITE" id="PS50042">
    <property type="entry name" value="CNMP_BINDING_3"/>
    <property type="match status" value="1"/>
</dbReference>
<dbReference type="KEGG" id="spib:G8759_14635"/>
<gene>
    <name evidence="2" type="ORF">G8759_14635</name>
</gene>